<gene>
    <name evidence="1" type="ORF">POM88_045538</name>
</gene>
<accession>A0AAD8H7G0</accession>
<dbReference type="EMBL" id="JAUIZM010000010">
    <property type="protein sequence ID" value="KAK1361064.1"/>
    <property type="molecule type" value="Genomic_DNA"/>
</dbReference>
<reference evidence="1" key="2">
    <citation type="submission" date="2023-05" db="EMBL/GenBank/DDBJ databases">
        <authorList>
            <person name="Schelkunov M.I."/>
        </authorList>
    </citation>
    <scope>NUCLEOTIDE SEQUENCE</scope>
    <source>
        <strain evidence="1">Hsosn_3</strain>
        <tissue evidence="1">Leaf</tissue>
    </source>
</reference>
<dbReference type="PANTHER" id="PTHR31635">
    <property type="entry name" value="REVERSE TRANSCRIPTASE DOMAIN-CONTAINING PROTEIN-RELATED"/>
    <property type="match status" value="1"/>
</dbReference>
<dbReference type="AlphaFoldDB" id="A0AAD8H7G0"/>
<evidence type="ECO:0000313" key="1">
    <source>
        <dbReference type="EMBL" id="KAK1361064.1"/>
    </source>
</evidence>
<dbReference type="Proteomes" id="UP001237642">
    <property type="component" value="Unassembled WGS sequence"/>
</dbReference>
<protein>
    <recommendedName>
        <fullName evidence="3">Reverse transcriptase domain-containing protein</fullName>
    </recommendedName>
</protein>
<name>A0AAD8H7G0_9APIA</name>
<sequence>MKGWGKKLIDCRKRLNDLSKSNDPALWNAIKEEEKSLSYLTAKEKKNEIKVLQDEDDVFQEDELMVEHIIIRFSEDDIVNASRDMNPTETPGRDGLSAGFYKTHWNIVKNDIIRVFLNVLNHNVSLESSNDTLIVLFPKTESPEKMSLYNTIYKVISKCIANRLKDSLKEESLGR</sequence>
<organism evidence="1 2">
    <name type="scientific">Heracleum sosnowskyi</name>
    <dbReference type="NCBI Taxonomy" id="360622"/>
    <lineage>
        <taxon>Eukaryota</taxon>
        <taxon>Viridiplantae</taxon>
        <taxon>Streptophyta</taxon>
        <taxon>Embryophyta</taxon>
        <taxon>Tracheophyta</taxon>
        <taxon>Spermatophyta</taxon>
        <taxon>Magnoliopsida</taxon>
        <taxon>eudicotyledons</taxon>
        <taxon>Gunneridae</taxon>
        <taxon>Pentapetalae</taxon>
        <taxon>asterids</taxon>
        <taxon>campanulids</taxon>
        <taxon>Apiales</taxon>
        <taxon>Apiaceae</taxon>
        <taxon>Apioideae</taxon>
        <taxon>apioid superclade</taxon>
        <taxon>Tordylieae</taxon>
        <taxon>Tordyliinae</taxon>
        <taxon>Heracleum</taxon>
    </lineage>
</organism>
<dbReference type="PANTHER" id="PTHR31635:SF196">
    <property type="entry name" value="REVERSE TRANSCRIPTASE DOMAIN-CONTAINING PROTEIN-RELATED"/>
    <property type="match status" value="1"/>
</dbReference>
<comment type="caution">
    <text evidence="1">The sequence shown here is derived from an EMBL/GenBank/DDBJ whole genome shotgun (WGS) entry which is preliminary data.</text>
</comment>
<proteinExistence type="predicted"/>
<evidence type="ECO:0000313" key="2">
    <source>
        <dbReference type="Proteomes" id="UP001237642"/>
    </source>
</evidence>
<evidence type="ECO:0008006" key="3">
    <source>
        <dbReference type="Google" id="ProtNLM"/>
    </source>
</evidence>
<reference evidence="1" key="1">
    <citation type="submission" date="2023-02" db="EMBL/GenBank/DDBJ databases">
        <title>Genome of toxic invasive species Heracleum sosnowskyi carries increased number of genes despite the absence of recent whole-genome duplications.</title>
        <authorList>
            <person name="Schelkunov M."/>
            <person name="Shtratnikova V."/>
            <person name="Makarenko M."/>
            <person name="Klepikova A."/>
            <person name="Omelchenko D."/>
            <person name="Novikova G."/>
            <person name="Obukhova E."/>
            <person name="Bogdanov V."/>
            <person name="Penin A."/>
            <person name="Logacheva M."/>
        </authorList>
    </citation>
    <scope>NUCLEOTIDE SEQUENCE</scope>
    <source>
        <strain evidence="1">Hsosn_3</strain>
        <tissue evidence="1">Leaf</tissue>
    </source>
</reference>
<keyword evidence="2" id="KW-1185">Reference proteome</keyword>